<dbReference type="SUPFAM" id="SSF100910">
    <property type="entry name" value="Chemosensory protein Csp2"/>
    <property type="match status" value="1"/>
</dbReference>
<reference evidence="2" key="1">
    <citation type="submission" date="2017-01" db="EMBL/GenBank/DDBJ databases">
        <title>Identification the repellent compound of invasive sycamore Lace Bug Corythucha ciliata (Say) nymphs by docking CcilCSP2 and CcilCSP8.</title>
        <authorList>
            <person name="Li F."/>
        </authorList>
    </citation>
    <scope>NUCLEOTIDE SEQUENCE</scope>
</reference>
<dbReference type="AlphaFoldDB" id="A0A2S0M1C0"/>
<dbReference type="Pfam" id="PF03392">
    <property type="entry name" value="OS-D"/>
    <property type="match status" value="1"/>
</dbReference>
<dbReference type="EMBL" id="KY492278">
    <property type="protein sequence ID" value="ARW29608.1"/>
    <property type="molecule type" value="mRNA"/>
</dbReference>
<evidence type="ECO:0000313" key="2">
    <source>
        <dbReference type="EMBL" id="ARW29608.1"/>
    </source>
</evidence>
<evidence type="ECO:0000313" key="3">
    <source>
        <dbReference type="EMBL" id="AVM86431.1"/>
    </source>
</evidence>
<sequence>MQLAIAFFTLTLAYTVGVASGRNAPRGSAGGDGGLQIELDQILNNNRLLDAYTKCYLGTGPCPGPAKKAKGYLAEVFATNCGKCNEEQKRQTKIAFRKLREKRPGDFRKVFAKYNPGNTHFDSFNRWLNYDKL</sequence>
<keyword evidence="1" id="KW-0732">Signal</keyword>
<dbReference type="PANTHER" id="PTHR11257">
    <property type="entry name" value="CHEMOSENSORY PROTEIN-RELATED"/>
    <property type="match status" value="1"/>
</dbReference>
<reference evidence="3" key="2">
    <citation type="journal article" date="2018" name="Front. Physiol.">
        <title>Identification of an Alarm Pheromone-Binding Chemosensory Protein From the Invasive Sycamore Lace Bug Corythucha ciliata (Say).</title>
        <authorList>
            <person name="Li F."/>
            <person name="Fu N."/>
            <person name="Li D."/>
            <person name="Chang H."/>
            <person name="Qu C."/>
            <person name="Wang R."/>
            <person name="Xu Y."/>
            <person name="Luo C."/>
        </authorList>
    </citation>
    <scope>NUCLEOTIDE SEQUENCE</scope>
</reference>
<feature type="signal peptide" evidence="1">
    <location>
        <begin position="1"/>
        <end position="21"/>
    </location>
</feature>
<feature type="chain" id="PRO_5044578790" evidence="1">
    <location>
        <begin position="22"/>
        <end position="133"/>
    </location>
</feature>
<dbReference type="InterPro" id="IPR005055">
    <property type="entry name" value="A10/PebIII"/>
</dbReference>
<accession>A0A2S0M1C0</accession>
<dbReference type="Gene3D" id="1.10.2080.10">
    <property type="entry name" value="Insect odorant-binding protein A10/Ejaculatory bulb-specific protein 3"/>
    <property type="match status" value="1"/>
</dbReference>
<dbReference type="PANTHER" id="PTHR11257:SF13">
    <property type="entry name" value="GEO07322P1"/>
    <property type="match status" value="1"/>
</dbReference>
<proteinExistence type="evidence at transcript level"/>
<dbReference type="EMBL" id="MG948444">
    <property type="protein sequence ID" value="AVM86431.1"/>
    <property type="molecule type" value="mRNA"/>
</dbReference>
<evidence type="ECO:0000256" key="1">
    <source>
        <dbReference type="SAM" id="SignalP"/>
    </source>
</evidence>
<name>A0A2S0M1C0_CORCT</name>
<gene>
    <name evidence="2" type="primary">CSP8</name>
</gene>
<dbReference type="InterPro" id="IPR036682">
    <property type="entry name" value="OS_D_A10/PebIII_sf"/>
</dbReference>
<protein>
    <submittedName>
        <fullName evidence="2 3">Chemosensory protein</fullName>
    </submittedName>
</protein>
<organism evidence="3">
    <name type="scientific">Corythucha ciliata</name>
    <name type="common">Sycamore lace bug</name>
    <name type="synonym">Tingis ciliata</name>
    <dbReference type="NCBI Taxonomy" id="369451"/>
    <lineage>
        <taxon>Eukaryota</taxon>
        <taxon>Metazoa</taxon>
        <taxon>Ecdysozoa</taxon>
        <taxon>Arthropoda</taxon>
        <taxon>Hexapoda</taxon>
        <taxon>Insecta</taxon>
        <taxon>Pterygota</taxon>
        <taxon>Neoptera</taxon>
        <taxon>Paraneoptera</taxon>
        <taxon>Hemiptera</taxon>
        <taxon>Heteroptera</taxon>
        <taxon>Panheteroptera</taxon>
        <taxon>Cimicomorpha</taxon>
        <taxon>Tingidae</taxon>
        <taxon>Corythucha</taxon>
    </lineage>
</organism>